<feature type="domain" description="AB hydrolase-1" evidence="2">
    <location>
        <begin position="28"/>
        <end position="267"/>
    </location>
</feature>
<dbReference type="PANTHER" id="PTHR42977">
    <property type="entry name" value="HYDROLASE-RELATED"/>
    <property type="match status" value="1"/>
</dbReference>
<dbReference type="Proteomes" id="UP000269412">
    <property type="component" value="Unassembled WGS sequence"/>
</dbReference>
<dbReference type="PANTHER" id="PTHR42977:SF3">
    <property type="entry name" value="AB HYDROLASE-1 DOMAIN-CONTAINING PROTEIN"/>
    <property type="match status" value="1"/>
</dbReference>
<proteinExistence type="predicted"/>
<dbReference type="EMBL" id="RBIQ01000009">
    <property type="protein sequence ID" value="RKR12467.1"/>
    <property type="molecule type" value="Genomic_DNA"/>
</dbReference>
<dbReference type="GO" id="GO:0004301">
    <property type="term" value="F:epoxide hydrolase activity"/>
    <property type="evidence" value="ECO:0007669"/>
    <property type="project" value="TreeGrafter"/>
</dbReference>
<dbReference type="AlphaFoldDB" id="A0A495E9G1"/>
<protein>
    <submittedName>
        <fullName evidence="3">Pimeloyl-ACP methyl ester carboxylesterase</fullName>
    </submittedName>
</protein>
<dbReference type="OrthoDB" id="9799612at2"/>
<evidence type="ECO:0000313" key="4">
    <source>
        <dbReference type="Proteomes" id="UP000269412"/>
    </source>
</evidence>
<comment type="caution">
    <text evidence="3">The sequence shown here is derived from an EMBL/GenBank/DDBJ whole genome shotgun (WGS) entry which is preliminary data.</text>
</comment>
<dbReference type="RefSeq" id="WP_121068555.1">
    <property type="nucleotide sequence ID" value="NZ_RBIQ01000009.1"/>
</dbReference>
<evidence type="ECO:0000259" key="2">
    <source>
        <dbReference type="Pfam" id="PF00561"/>
    </source>
</evidence>
<dbReference type="InterPro" id="IPR000073">
    <property type="entry name" value="AB_hydrolase_1"/>
</dbReference>
<evidence type="ECO:0000313" key="3">
    <source>
        <dbReference type="EMBL" id="RKR12467.1"/>
    </source>
</evidence>
<gene>
    <name evidence="3" type="ORF">CLV91_2598</name>
</gene>
<sequence length="283" mass="32192">MNTQNKTIKINGLSIFYREAGAQNKEKIILLHGFPSSSYMYKDLIKELSTKYHLIAPDFPGFGLSSAPTTSEFDYTFDNVANIMEDFIDALQLDSFYLFVQDYGGPIGYRIAVKRPNLINGLIIQNANAYMEGLGEWAMKIGKFQKDKDTDGLINFKNYLLSLDGLKEQHLGGALKPLSIDPSYYLMDNAFLSRAGAKEIQTAMFFNYGSNFSKYAEWQNYFKIHQPKTLIVWGINDKFFNKTGGEAYSKDIKNITSCYFNGGHFLLNEYAVEVAEKIKDFIN</sequence>
<organism evidence="3 4">
    <name type="scientific">Maribacter vaceletii</name>
    <dbReference type="NCBI Taxonomy" id="1206816"/>
    <lineage>
        <taxon>Bacteria</taxon>
        <taxon>Pseudomonadati</taxon>
        <taxon>Bacteroidota</taxon>
        <taxon>Flavobacteriia</taxon>
        <taxon>Flavobacteriales</taxon>
        <taxon>Flavobacteriaceae</taxon>
        <taxon>Maribacter</taxon>
    </lineage>
</organism>
<dbReference type="Gene3D" id="3.40.50.1820">
    <property type="entry name" value="alpha/beta hydrolase"/>
    <property type="match status" value="1"/>
</dbReference>
<evidence type="ECO:0000256" key="1">
    <source>
        <dbReference type="ARBA" id="ARBA00022801"/>
    </source>
</evidence>
<dbReference type="SUPFAM" id="SSF53474">
    <property type="entry name" value="alpha/beta-Hydrolases"/>
    <property type="match status" value="1"/>
</dbReference>
<keyword evidence="1" id="KW-0378">Hydrolase</keyword>
<dbReference type="PRINTS" id="PR00111">
    <property type="entry name" value="ABHYDROLASE"/>
</dbReference>
<dbReference type="Pfam" id="PF00561">
    <property type="entry name" value="Abhydrolase_1"/>
    <property type="match status" value="1"/>
</dbReference>
<reference evidence="3 4" key="1">
    <citation type="submission" date="2018-10" db="EMBL/GenBank/DDBJ databases">
        <title>Genomic Encyclopedia of Archaeal and Bacterial Type Strains, Phase II (KMG-II): from individual species to whole genera.</title>
        <authorList>
            <person name="Goeker M."/>
        </authorList>
    </citation>
    <scope>NUCLEOTIDE SEQUENCE [LARGE SCALE GENOMIC DNA]</scope>
    <source>
        <strain evidence="3 4">DSM 25230</strain>
    </source>
</reference>
<name>A0A495E9G1_9FLAO</name>
<dbReference type="InterPro" id="IPR051340">
    <property type="entry name" value="Haloalkane_dehalogenase"/>
</dbReference>
<dbReference type="InterPro" id="IPR029058">
    <property type="entry name" value="AB_hydrolase_fold"/>
</dbReference>
<keyword evidence="4" id="KW-1185">Reference proteome</keyword>
<accession>A0A495E9G1</accession>